<accession>A0A4R6S5X2</accession>
<dbReference type="InterPro" id="IPR032710">
    <property type="entry name" value="NTF2-like_dom_sf"/>
</dbReference>
<dbReference type="RefSeq" id="WP_243754330.1">
    <property type="nucleotide sequence ID" value="NZ_SNXZ01000005.1"/>
</dbReference>
<evidence type="ECO:0000313" key="4">
    <source>
        <dbReference type="EMBL" id="TDP95172.1"/>
    </source>
</evidence>
<keyword evidence="3" id="KW-0812">Transmembrane</keyword>
<dbReference type="AlphaFoldDB" id="A0A4R6S5X2"/>
<dbReference type="EMBL" id="SNXZ01000005">
    <property type="protein sequence ID" value="TDP95172.1"/>
    <property type="molecule type" value="Genomic_DNA"/>
</dbReference>
<proteinExistence type="predicted"/>
<evidence type="ECO:0000313" key="5">
    <source>
        <dbReference type="Proteomes" id="UP000295444"/>
    </source>
</evidence>
<keyword evidence="5" id="KW-1185">Reference proteome</keyword>
<gene>
    <name evidence="4" type="ORF">EV186_105404</name>
</gene>
<comment type="caution">
    <text evidence="4">The sequence shown here is derived from an EMBL/GenBank/DDBJ whole genome shotgun (WGS) entry which is preliminary data.</text>
</comment>
<dbReference type="PANTHER" id="PTHR37042:SF4">
    <property type="entry name" value="OUTER MEMBRANE PROTEIN RV1973"/>
    <property type="match status" value="1"/>
</dbReference>
<dbReference type="SUPFAM" id="SSF54427">
    <property type="entry name" value="NTF2-like"/>
    <property type="match status" value="1"/>
</dbReference>
<evidence type="ECO:0000256" key="2">
    <source>
        <dbReference type="ARBA" id="ARBA00023136"/>
    </source>
</evidence>
<protein>
    <submittedName>
        <fullName evidence="4">Mce-associated membrane protein</fullName>
    </submittedName>
</protein>
<dbReference type="PANTHER" id="PTHR37042">
    <property type="entry name" value="OUTER MEMBRANE PROTEIN RV1973"/>
    <property type="match status" value="1"/>
</dbReference>
<organism evidence="4 5">
    <name type="scientific">Labedaea rhizosphaerae</name>
    <dbReference type="NCBI Taxonomy" id="598644"/>
    <lineage>
        <taxon>Bacteria</taxon>
        <taxon>Bacillati</taxon>
        <taxon>Actinomycetota</taxon>
        <taxon>Actinomycetes</taxon>
        <taxon>Pseudonocardiales</taxon>
        <taxon>Pseudonocardiaceae</taxon>
        <taxon>Labedaea</taxon>
    </lineage>
</organism>
<keyword evidence="2 3" id="KW-0472">Membrane</keyword>
<reference evidence="4 5" key="1">
    <citation type="submission" date="2019-03" db="EMBL/GenBank/DDBJ databases">
        <title>Genomic Encyclopedia of Type Strains, Phase IV (KMG-IV): sequencing the most valuable type-strain genomes for metagenomic binning, comparative biology and taxonomic classification.</title>
        <authorList>
            <person name="Goeker M."/>
        </authorList>
    </citation>
    <scope>NUCLEOTIDE SEQUENCE [LARGE SCALE GENOMIC DNA]</scope>
    <source>
        <strain evidence="4 5">DSM 45361</strain>
    </source>
</reference>
<evidence type="ECO:0000256" key="3">
    <source>
        <dbReference type="SAM" id="Phobius"/>
    </source>
</evidence>
<comment type="subcellular location">
    <subcellularLocation>
        <location evidence="1">Membrane</location>
    </subcellularLocation>
</comment>
<feature type="transmembrane region" description="Helical" evidence="3">
    <location>
        <begin position="20"/>
        <end position="40"/>
    </location>
</feature>
<evidence type="ECO:0000256" key="1">
    <source>
        <dbReference type="ARBA" id="ARBA00004370"/>
    </source>
</evidence>
<sequence length="180" mass="19162">MEEEKKPRPRSASIGGARAISTVLLVVAVAFAGWTGFLWLRASSDDSRAYVADRDAVLQTGYRDIATLTSLDYRQPDAGLKRWADVSAGPLHEQLAQTSQPTKQQLAAAKTVTTGTVVDASVTELDARAGTATVIASVRVVVTPVSGKPVTKRNRLRAELMRTADGWKLSSLGQVPMGGV</sequence>
<dbReference type="Proteomes" id="UP000295444">
    <property type="component" value="Unassembled WGS sequence"/>
</dbReference>
<dbReference type="GO" id="GO:0016020">
    <property type="term" value="C:membrane"/>
    <property type="evidence" value="ECO:0007669"/>
    <property type="project" value="UniProtKB-SubCell"/>
</dbReference>
<keyword evidence="3" id="KW-1133">Transmembrane helix</keyword>
<name>A0A4R6S5X2_LABRH</name>